<dbReference type="PANTHER" id="PTHR45733:SF7">
    <property type="entry name" value="C2 TENSIN-TYPE DOMAIN-CONTAINING PROTEIN"/>
    <property type="match status" value="1"/>
</dbReference>
<dbReference type="PANTHER" id="PTHR45733">
    <property type="entry name" value="FORMIN-J"/>
    <property type="match status" value="1"/>
</dbReference>
<dbReference type="OrthoDB" id="3944128at2759"/>
<feature type="compositionally biased region" description="Pro residues" evidence="1">
    <location>
        <begin position="647"/>
        <end position="661"/>
    </location>
</feature>
<feature type="chain" id="PRO_5025355000" evidence="2">
    <location>
        <begin position="17"/>
        <end position="1008"/>
    </location>
</feature>
<feature type="compositionally biased region" description="Pro residues" evidence="1">
    <location>
        <begin position="583"/>
        <end position="598"/>
    </location>
</feature>
<feature type="compositionally biased region" description="Pro residues" evidence="1">
    <location>
        <begin position="610"/>
        <end position="624"/>
    </location>
</feature>
<evidence type="ECO:0000256" key="1">
    <source>
        <dbReference type="SAM" id="MobiDB-lite"/>
    </source>
</evidence>
<proteinExistence type="predicted"/>
<evidence type="ECO:0000313" key="4">
    <source>
        <dbReference type="Proteomes" id="UP000799779"/>
    </source>
</evidence>
<organism evidence="3 4">
    <name type="scientific">Amniculicola lignicola CBS 123094</name>
    <dbReference type="NCBI Taxonomy" id="1392246"/>
    <lineage>
        <taxon>Eukaryota</taxon>
        <taxon>Fungi</taxon>
        <taxon>Dikarya</taxon>
        <taxon>Ascomycota</taxon>
        <taxon>Pezizomycotina</taxon>
        <taxon>Dothideomycetes</taxon>
        <taxon>Pleosporomycetidae</taxon>
        <taxon>Pleosporales</taxon>
        <taxon>Amniculicolaceae</taxon>
        <taxon>Amniculicola</taxon>
    </lineage>
</organism>
<feature type="signal peptide" evidence="2">
    <location>
        <begin position="1"/>
        <end position="16"/>
    </location>
</feature>
<keyword evidence="2" id="KW-0732">Signal</keyword>
<dbReference type="InterPro" id="IPR051144">
    <property type="entry name" value="Formin_homology_domain"/>
</dbReference>
<accession>A0A6A5WN09</accession>
<gene>
    <name evidence="3" type="ORF">P154DRAFT_620262</name>
</gene>
<dbReference type="Proteomes" id="UP000799779">
    <property type="component" value="Unassembled WGS sequence"/>
</dbReference>
<feature type="region of interest" description="Disordered" evidence="1">
    <location>
        <begin position="24"/>
        <end position="51"/>
    </location>
</feature>
<keyword evidence="4" id="KW-1185">Reference proteome</keyword>
<name>A0A6A5WN09_9PLEO</name>
<feature type="region of interest" description="Disordered" evidence="1">
    <location>
        <begin position="561"/>
        <end position="679"/>
    </location>
</feature>
<evidence type="ECO:0000256" key="2">
    <source>
        <dbReference type="SAM" id="SignalP"/>
    </source>
</evidence>
<dbReference type="EMBL" id="ML977589">
    <property type="protein sequence ID" value="KAF2000455.1"/>
    <property type="molecule type" value="Genomic_DNA"/>
</dbReference>
<reference evidence="3" key="1">
    <citation type="journal article" date="2020" name="Stud. Mycol.">
        <title>101 Dothideomycetes genomes: a test case for predicting lifestyles and emergence of pathogens.</title>
        <authorList>
            <person name="Haridas S."/>
            <person name="Albert R."/>
            <person name="Binder M."/>
            <person name="Bloem J."/>
            <person name="Labutti K."/>
            <person name="Salamov A."/>
            <person name="Andreopoulos B."/>
            <person name="Baker S."/>
            <person name="Barry K."/>
            <person name="Bills G."/>
            <person name="Bluhm B."/>
            <person name="Cannon C."/>
            <person name="Castanera R."/>
            <person name="Culley D."/>
            <person name="Daum C."/>
            <person name="Ezra D."/>
            <person name="Gonzalez J."/>
            <person name="Henrissat B."/>
            <person name="Kuo A."/>
            <person name="Liang C."/>
            <person name="Lipzen A."/>
            <person name="Lutzoni F."/>
            <person name="Magnuson J."/>
            <person name="Mondo S."/>
            <person name="Nolan M."/>
            <person name="Ohm R."/>
            <person name="Pangilinan J."/>
            <person name="Park H.-J."/>
            <person name="Ramirez L."/>
            <person name="Alfaro M."/>
            <person name="Sun H."/>
            <person name="Tritt A."/>
            <person name="Yoshinaga Y."/>
            <person name="Zwiers L.-H."/>
            <person name="Turgeon B."/>
            <person name="Goodwin S."/>
            <person name="Spatafora J."/>
            <person name="Crous P."/>
            <person name="Grigoriev I."/>
        </authorList>
    </citation>
    <scope>NUCLEOTIDE SEQUENCE</scope>
    <source>
        <strain evidence="3">CBS 123094</strain>
    </source>
</reference>
<feature type="compositionally biased region" description="Polar residues" evidence="1">
    <location>
        <begin position="570"/>
        <end position="580"/>
    </location>
</feature>
<dbReference type="AlphaFoldDB" id="A0A6A5WN09"/>
<protein>
    <submittedName>
        <fullName evidence="3">Uncharacterized protein</fullName>
    </submittedName>
</protein>
<evidence type="ECO:0000313" key="3">
    <source>
        <dbReference type="EMBL" id="KAF2000455.1"/>
    </source>
</evidence>
<sequence length="1008" mass="102922">MKAFLALLSWVSLAVAQSASSARSSSSSSSKISSGSNLQSNSSSSSSSSSWSSSLSSSILTTSAAITTSSSKPASSSSTASASLSATIISATPSANSTASTASPTPTGSATYVNPWAGNFSQPVPATGTGSEYALQCQNAYFSFTSVNTDFLTVSASLWYSTSVIRSTTVIEVHTYYTTSYYTLCDGHPRVITSAPTATSTTVLLPSSTVILVQGIGWAQLKDPNCTVSWDDCRGLWSTYTSASSAYAAVSFAQANTRVSLGPGASWWVVEGSTTTFAAPSPATISLGTEVIKSYYKKPLYLILTTPKPGGLFIEDGYKMTPGGPVVTIQHTLNFTNTPYTPHCRTEQPTCTAGAQCQINGDRVEIFYFPAQTNATRDFCATTPAEPGFITRPPTNFTWTPITTGPYTVLPGNTTWFSGNVYVSLNRINAKCTWSGTAVEVGEEHGGEILTMAPSELFSQRAYPIGTGVHSGMFDFEPSAYSFNFNDLASPYPWSAWGAGPECVMSRCTSMNGEYNPWLAVPPAIRRLDPRWSTCDLALYGLYDPPRALSSVGNVFATITSKDPIPGPTPGQSIPQSAMEPTNVPPQPSKPMDPPDPEPSQGNPDDPGKQPDPPKPQDPPPSPSQPGGNTPQNPPKPNDPPKVTNNPNPPAPGQNPNPPRPTTIGTVGGAPIVVNPTDPTRVVVGPSKTLSPGGPAITVSGTSISMADPGHIIISAPGAPAPSTINVPTPNAPRPTAGVVFTAPNGQPITATAIAGPSGSSIVVDGTLISAGGPPVTLPNGVVVSEAPSGTGLVIIDPSSGVTSTLAFSSVPGIGQSAAPTPHPTPGAVATIGGRTVTVIDAGSSLIIPELGITLTQGGPASTISGTVVSDAGTGIQIGTSTVPFSTITVVDPLVTVVPTPGAVITIGGKTYTVIDAGSSIIIPELGITLTEGGPASTISGTVISDAGTGIVVGTTTEAISTVSVTKTSTGSEVSYTGAAERMAGRSHWLGAAVWGVGCIVGIGGVWG</sequence>